<dbReference type="InterPro" id="IPR051461">
    <property type="entry name" value="UPF0750_membrane"/>
</dbReference>
<dbReference type="InterPro" id="IPR015867">
    <property type="entry name" value="N-reg_PII/ATP_PRibTrfase_C"/>
</dbReference>
<evidence type="ECO:0000313" key="7">
    <source>
        <dbReference type="Proteomes" id="UP000190951"/>
    </source>
</evidence>
<keyword evidence="3" id="KW-0812">Transmembrane</keyword>
<evidence type="ECO:0000313" key="6">
    <source>
        <dbReference type="EMBL" id="URZ11644.1"/>
    </source>
</evidence>
<dbReference type="GO" id="GO:0005886">
    <property type="term" value="C:plasma membrane"/>
    <property type="evidence" value="ECO:0007669"/>
    <property type="project" value="UniProtKB-SubCell"/>
</dbReference>
<dbReference type="Proteomes" id="UP000190951">
    <property type="component" value="Chromosome"/>
</dbReference>
<dbReference type="InterPro" id="IPR019264">
    <property type="entry name" value="DUF2179"/>
</dbReference>
<keyword evidence="2" id="KW-1003">Cell membrane</keyword>
<dbReference type="STRING" id="84029.CROST_03320"/>
<dbReference type="Gene3D" id="3.30.70.120">
    <property type="match status" value="1"/>
</dbReference>
<dbReference type="CDD" id="cd16380">
    <property type="entry name" value="YitT_C"/>
    <property type="match status" value="1"/>
</dbReference>
<evidence type="ECO:0000256" key="5">
    <source>
        <dbReference type="ARBA" id="ARBA00023136"/>
    </source>
</evidence>
<dbReference type="Pfam" id="PF10035">
    <property type="entry name" value="DUF2179"/>
    <property type="match status" value="1"/>
</dbReference>
<keyword evidence="4" id="KW-1133">Transmembrane helix</keyword>
<organism evidence="6 7">
    <name type="scientific">Clostridium felsineum</name>
    <dbReference type="NCBI Taxonomy" id="36839"/>
    <lineage>
        <taxon>Bacteria</taxon>
        <taxon>Bacillati</taxon>
        <taxon>Bacillota</taxon>
        <taxon>Clostridia</taxon>
        <taxon>Eubacteriales</taxon>
        <taxon>Clostridiaceae</taxon>
        <taxon>Clostridium</taxon>
    </lineage>
</organism>
<name>A0A1S8LMS6_9CLOT</name>
<gene>
    <name evidence="6" type="ORF">CROST_023610</name>
</gene>
<dbReference type="KEGG" id="crw:CROST_023610"/>
<dbReference type="Pfam" id="PF02588">
    <property type="entry name" value="YitT_membrane"/>
    <property type="match status" value="1"/>
</dbReference>
<evidence type="ECO:0000256" key="1">
    <source>
        <dbReference type="ARBA" id="ARBA00004651"/>
    </source>
</evidence>
<keyword evidence="7" id="KW-1185">Reference proteome</keyword>
<comment type="subcellular location">
    <subcellularLocation>
        <location evidence="1">Cell membrane</location>
        <topology evidence="1">Multi-pass membrane protein</topology>
    </subcellularLocation>
</comment>
<protein>
    <submittedName>
        <fullName evidence="6">Uncharacterized protein</fullName>
    </submittedName>
</protein>
<accession>A0A1S8LMS6</accession>
<evidence type="ECO:0000256" key="4">
    <source>
        <dbReference type="ARBA" id="ARBA00022989"/>
    </source>
</evidence>
<evidence type="ECO:0000256" key="2">
    <source>
        <dbReference type="ARBA" id="ARBA00022475"/>
    </source>
</evidence>
<keyword evidence="5" id="KW-0472">Membrane</keyword>
<dbReference type="InterPro" id="IPR003740">
    <property type="entry name" value="YitT"/>
</dbReference>
<proteinExistence type="predicted"/>
<dbReference type="PIRSF" id="PIRSF006483">
    <property type="entry name" value="Membrane_protein_YitT"/>
    <property type="match status" value="1"/>
</dbReference>
<reference evidence="6 7" key="1">
    <citation type="submission" date="2022-04" db="EMBL/GenBank/DDBJ databases">
        <title>Genome sequence of C. roseum typestrain.</title>
        <authorList>
            <person name="Poehlein A."/>
            <person name="Schoch T."/>
            <person name="Duerre P."/>
            <person name="Daniel R."/>
        </authorList>
    </citation>
    <scope>NUCLEOTIDE SEQUENCE [LARGE SCALE GENOMIC DNA]</scope>
    <source>
        <strain evidence="6 7">DSM 7320</strain>
    </source>
</reference>
<dbReference type="AlphaFoldDB" id="A0A1S8LMS6"/>
<dbReference type="EMBL" id="CP096983">
    <property type="protein sequence ID" value="URZ11644.1"/>
    <property type="molecule type" value="Genomic_DNA"/>
</dbReference>
<dbReference type="PANTHER" id="PTHR33545">
    <property type="entry name" value="UPF0750 MEMBRANE PROTEIN YITT-RELATED"/>
    <property type="match status" value="1"/>
</dbReference>
<dbReference type="PANTHER" id="PTHR33545:SF3">
    <property type="entry name" value="UPF0750 MEMBRANE PROTEIN YQFU"/>
    <property type="match status" value="1"/>
</dbReference>
<evidence type="ECO:0000256" key="3">
    <source>
        <dbReference type="ARBA" id="ARBA00022692"/>
    </source>
</evidence>
<sequence length="294" mass="32628">MKNKSNKKHMKWTKKQIYSFIAKVVFMTIGSILYSIGLEIFLIPNNVIDGGIVGISIITNHFIKLPLGILTFILNVPFFVFGYKQIGKSFALSTIFSVICYSIGVNFFNPIPGITKDILLASVFGGIIVGFGIGLIIRNGGSTDGSEVIAIIIDKKVSFSVGQIVMFFNFFILLFAGFIFGWDRAMYSLIAYFIAVKVIDIIVEGIDESKAIMIISERHEDISEEIMNRLGRGLTLLDGKGAYKGMETNVIYLVVSRLEIAEVKKIVNEHDEDALVTIGPVDVFGNKYKKKGMH</sequence>